<dbReference type="InterPro" id="IPR003439">
    <property type="entry name" value="ABC_transporter-like_ATP-bd"/>
</dbReference>
<feature type="domain" description="ABC transmembrane type-1" evidence="10">
    <location>
        <begin position="115"/>
        <end position="376"/>
    </location>
</feature>
<evidence type="ECO:0000256" key="8">
    <source>
        <dbReference type="SAM" id="Phobius"/>
    </source>
</evidence>
<feature type="domain" description="ABC transporter" evidence="9">
    <location>
        <begin position="1134"/>
        <end position="1344"/>
    </location>
</feature>
<keyword evidence="4 11" id="KW-0067">ATP-binding</keyword>
<evidence type="ECO:0000313" key="12">
    <source>
        <dbReference type="Proteomes" id="UP000218628"/>
    </source>
</evidence>
<organism evidence="11 12">
    <name type="scientific">Rothia mucilaginosa</name>
    <dbReference type="NCBI Taxonomy" id="43675"/>
    <lineage>
        <taxon>Bacteria</taxon>
        <taxon>Bacillati</taxon>
        <taxon>Actinomycetota</taxon>
        <taxon>Actinomycetes</taxon>
        <taxon>Micrococcales</taxon>
        <taxon>Micrococcaceae</taxon>
        <taxon>Rothia</taxon>
    </lineage>
</organism>
<evidence type="ECO:0000256" key="6">
    <source>
        <dbReference type="ARBA" id="ARBA00023136"/>
    </source>
</evidence>
<dbReference type="Pfam" id="PF00005">
    <property type="entry name" value="ABC_tran"/>
    <property type="match status" value="2"/>
</dbReference>
<dbReference type="PANTHER" id="PTHR24221:SF654">
    <property type="entry name" value="ATP-BINDING CASSETTE SUB-FAMILY B MEMBER 6"/>
    <property type="match status" value="1"/>
</dbReference>
<reference evidence="12" key="1">
    <citation type="submission" date="2017-09" db="EMBL/GenBank/DDBJ databases">
        <title>FDA dAtabase for Regulatory Grade micrObial Sequences (FDA-ARGOS): Supporting development and validation of Infectious Disease Dx tests.</title>
        <authorList>
            <person name="Minogue T."/>
            <person name="Wolcott M."/>
            <person name="Wasieloski L."/>
            <person name="Aguilar W."/>
            <person name="Moore D."/>
            <person name="Tallon L."/>
            <person name="Sadzewicz L."/>
            <person name="Ott S."/>
            <person name="Zhao X."/>
            <person name="Nagaraj S."/>
            <person name="Vavikolanu K."/>
            <person name="Aluvathingal J."/>
            <person name="Nadendla S."/>
            <person name="Sichtig H."/>
        </authorList>
    </citation>
    <scope>NUCLEOTIDE SEQUENCE [LARGE SCALE GENOMIC DNA]</scope>
    <source>
        <strain evidence="12">FDAARGOS_369</strain>
    </source>
</reference>
<evidence type="ECO:0000256" key="5">
    <source>
        <dbReference type="ARBA" id="ARBA00022989"/>
    </source>
</evidence>
<feature type="domain" description="ABC transporter" evidence="9">
    <location>
        <begin position="414"/>
        <end position="698"/>
    </location>
</feature>
<dbReference type="InterPro" id="IPR011527">
    <property type="entry name" value="ABC1_TM_dom"/>
</dbReference>
<gene>
    <name evidence="11" type="ORF">CO690_02070</name>
</gene>
<dbReference type="GO" id="GO:0005524">
    <property type="term" value="F:ATP binding"/>
    <property type="evidence" value="ECO:0007669"/>
    <property type="project" value="UniProtKB-KW"/>
</dbReference>
<dbReference type="InterPro" id="IPR036640">
    <property type="entry name" value="ABC1_TM_sf"/>
</dbReference>
<keyword evidence="6 8" id="KW-0472">Membrane</keyword>
<name>A0A291DDH1_9MICC</name>
<evidence type="ECO:0000259" key="9">
    <source>
        <dbReference type="PROSITE" id="PS50893"/>
    </source>
</evidence>
<protein>
    <submittedName>
        <fullName evidence="11">ABC transporter ATP-binding protein</fullName>
    </submittedName>
</protein>
<evidence type="ECO:0000259" key="10">
    <source>
        <dbReference type="PROSITE" id="PS50929"/>
    </source>
</evidence>
<dbReference type="SUPFAM" id="SSF52540">
    <property type="entry name" value="P-loop containing nucleoside triphosphate hydrolases"/>
    <property type="match status" value="2"/>
</dbReference>
<keyword evidence="2 8" id="KW-0812">Transmembrane</keyword>
<feature type="compositionally biased region" description="Basic and acidic residues" evidence="7">
    <location>
        <begin position="1084"/>
        <end position="1096"/>
    </location>
</feature>
<dbReference type="EMBL" id="CP023510">
    <property type="protein sequence ID" value="ATF62525.1"/>
    <property type="molecule type" value="Genomic_DNA"/>
</dbReference>
<dbReference type="Gene3D" id="3.40.50.300">
    <property type="entry name" value="P-loop containing nucleotide triphosphate hydrolases"/>
    <property type="match status" value="2"/>
</dbReference>
<keyword evidence="3" id="KW-0547">Nucleotide-binding</keyword>
<dbReference type="PANTHER" id="PTHR24221">
    <property type="entry name" value="ATP-BINDING CASSETTE SUB-FAMILY B"/>
    <property type="match status" value="1"/>
</dbReference>
<feature type="transmembrane region" description="Helical" evidence="8">
    <location>
        <begin position="965"/>
        <end position="986"/>
    </location>
</feature>
<evidence type="ECO:0000256" key="3">
    <source>
        <dbReference type="ARBA" id="ARBA00022741"/>
    </source>
</evidence>
<feature type="transmembrane region" description="Helical" evidence="8">
    <location>
        <begin position="853"/>
        <end position="872"/>
    </location>
</feature>
<dbReference type="CDD" id="cd18584">
    <property type="entry name" value="ABC_6TM_AarD_CydD"/>
    <property type="match status" value="1"/>
</dbReference>
<dbReference type="GO" id="GO:0034040">
    <property type="term" value="F:ATPase-coupled lipid transmembrane transporter activity"/>
    <property type="evidence" value="ECO:0007669"/>
    <property type="project" value="TreeGrafter"/>
</dbReference>
<dbReference type="InterPro" id="IPR003593">
    <property type="entry name" value="AAA+_ATPase"/>
</dbReference>
<comment type="subcellular location">
    <subcellularLocation>
        <location evidence="1">Cell membrane</location>
        <topology evidence="1">Multi-pass membrane protein</topology>
    </subcellularLocation>
</comment>
<feature type="region of interest" description="Disordered" evidence="7">
    <location>
        <begin position="1"/>
        <end position="39"/>
    </location>
</feature>
<dbReference type="Gene3D" id="1.20.1560.10">
    <property type="entry name" value="ABC transporter type 1, transmembrane domain"/>
    <property type="match status" value="2"/>
</dbReference>
<feature type="domain" description="ABC transmembrane type-1" evidence="10">
    <location>
        <begin position="742"/>
        <end position="1009"/>
    </location>
</feature>
<keyword evidence="5 8" id="KW-1133">Transmembrane helix</keyword>
<evidence type="ECO:0000313" key="11">
    <source>
        <dbReference type="EMBL" id="ATF62525.1"/>
    </source>
</evidence>
<dbReference type="GO" id="GO:0140359">
    <property type="term" value="F:ABC-type transporter activity"/>
    <property type="evidence" value="ECO:0007669"/>
    <property type="project" value="InterPro"/>
</dbReference>
<dbReference type="CDD" id="cd03228">
    <property type="entry name" value="ABCC_MRP_Like"/>
    <property type="match status" value="1"/>
</dbReference>
<dbReference type="Proteomes" id="UP000218628">
    <property type="component" value="Chromosome"/>
</dbReference>
<dbReference type="Pfam" id="PF00664">
    <property type="entry name" value="ABC_membrane"/>
    <property type="match status" value="1"/>
</dbReference>
<feature type="transmembrane region" description="Helical" evidence="8">
    <location>
        <begin position="314"/>
        <end position="334"/>
    </location>
</feature>
<dbReference type="PROSITE" id="PS00211">
    <property type="entry name" value="ABC_TRANSPORTER_1"/>
    <property type="match status" value="2"/>
</dbReference>
<dbReference type="GO" id="GO:0005886">
    <property type="term" value="C:plasma membrane"/>
    <property type="evidence" value="ECO:0007669"/>
    <property type="project" value="UniProtKB-SubCell"/>
</dbReference>
<feature type="transmembrane region" description="Helical" evidence="8">
    <location>
        <begin position="231"/>
        <end position="251"/>
    </location>
</feature>
<dbReference type="PROSITE" id="PS50929">
    <property type="entry name" value="ABC_TM1F"/>
    <property type="match status" value="2"/>
</dbReference>
<evidence type="ECO:0000256" key="1">
    <source>
        <dbReference type="ARBA" id="ARBA00004651"/>
    </source>
</evidence>
<dbReference type="SUPFAM" id="SSF90123">
    <property type="entry name" value="ABC transporter transmembrane region"/>
    <property type="match status" value="2"/>
</dbReference>
<accession>A0A291DDH1</accession>
<feature type="region of interest" description="Disordered" evidence="7">
    <location>
        <begin position="1084"/>
        <end position="1123"/>
    </location>
</feature>
<dbReference type="PROSITE" id="PS50893">
    <property type="entry name" value="ABC_TRANSPORTER_2"/>
    <property type="match status" value="2"/>
</dbReference>
<feature type="compositionally biased region" description="Basic and acidic residues" evidence="7">
    <location>
        <begin position="23"/>
        <end position="39"/>
    </location>
</feature>
<dbReference type="GO" id="GO:0016887">
    <property type="term" value="F:ATP hydrolysis activity"/>
    <property type="evidence" value="ECO:0007669"/>
    <property type="project" value="InterPro"/>
</dbReference>
<evidence type="ECO:0000256" key="4">
    <source>
        <dbReference type="ARBA" id="ARBA00022840"/>
    </source>
</evidence>
<evidence type="ECO:0000256" key="7">
    <source>
        <dbReference type="SAM" id="MobiDB-lite"/>
    </source>
</evidence>
<dbReference type="InterPro" id="IPR027417">
    <property type="entry name" value="P-loop_NTPase"/>
</dbReference>
<feature type="transmembrane region" description="Helical" evidence="8">
    <location>
        <begin position="742"/>
        <end position="764"/>
    </location>
</feature>
<dbReference type="InterPro" id="IPR017871">
    <property type="entry name" value="ABC_transporter-like_CS"/>
</dbReference>
<feature type="transmembrane region" description="Helical" evidence="8">
    <location>
        <begin position="204"/>
        <end position="225"/>
    </location>
</feature>
<feature type="transmembrane region" description="Helical" evidence="8">
    <location>
        <begin position="878"/>
        <end position="898"/>
    </location>
</feature>
<sequence length="1344" mass="141299">MSRTHTPRHADKHQNTEAPEVTAGKRNDRADRRPPLGPDARKTLSTFGVITAVHTLATVLFSAALAVIIARAAHAGFAAVAAEHARLKETSAPDVYRAYVEFAGSAQAQLEAHGGWLLGLGGIFGDADTITPGLIAVAVAALLVRSGTDYLLAVSAQRAASGAKSQIRSSLLKRVLATGGADTPEGTGATAVLLSRGLNALDDYYTKTLTAFVSTAVVPFILWVVVASLDWMSAMVLACTLPLIPVFMILIGKNTRDETAEAQAELHRLSDHILELVRGLPVIIGLGRERAQTRAMNALGQRYRERTMQTLRSAFMSSLALELITTISVALIAVLIGVRLVNGTLGLDTAILVLLLAPECYQPLRDVGAAYHQSEDGVAALRSAQKIIDAPLPAAAADSAAQETAVQKAQPSTIAVEDLSVSYPARPAVLTNLSLNLDRRVATTQGETAQGERGAVIGVMGESGCGKSTLLNVFSGAVREGLVPTGSEEPVHLTGSVTGLGTTLVIPQSPVFTAPTVQTEMALYALSATEAERERAATLLGEAMDSKKLSVTDAESALLVGPLAQLGMEKLTALEPGALSAGQARRLAVARTLARAEAIYRAGGEQTVLTVLVDEPTAHLDAYSAYLVTRALHRLAELGATVLIVTHEQELAAGCDTLVRAVQTAQGYTWAAEANTARVPVPAETPAHLLKDRAEYEAESTAPAGASAAAEVEEAEPAGLFASLRTLKELTGIGVRAATGPVIMAAITSLMAAALTALSGWLIVRAAEGPAMMYLMVAIVGVRFFGLGRACARYAERLMTHSKVLAAANILRLRAWVGAWQSVSSVRALLRGDALLERLVGGIDELRDGVPRVIIPPAAHLLVMVAALITTACILPQALIPVLLAVLVSTFVAPWIVLRADARAEALARRSTAQMLRLGTGMLSAAEDLRANGVATTAEKANGALDAENLSALQKGSTAQGVGRALVTLSWFGAALASAMIAYPLAVDGTVRAPEAAIVVLLCTGMLESSLGHVEAVRSWPAFSRLLATIAPSVRDVSLEGVVATSTLKRSVPTEAEVDTHVLPRRVERLRARAEAEMEELLEADRQRAHRFDRPESAAGSKSDTPRPPKPGEPTLVSCGTPQELGVKVTDPALSLQDAAARWPGMDHPVFTDLNMNARAGSWTAVTGPSGSGKSTVLATVLGFLPLESGRVLASGEVLEGEQLRGYAAWCPQAAHIFESTLEGNLMLARDRSDRPSEEELIEVLRRVGLGEWFDALPQGLRTPVGAGGSFLSGGQRQRLAVARALLVNSPVLLLDEPTAHLDAESARALMADLDAATRSSSVATVLVSHRPEDIARCDEVVRL</sequence>
<dbReference type="InterPro" id="IPR039421">
    <property type="entry name" value="Type_1_exporter"/>
</dbReference>
<proteinExistence type="predicted"/>
<dbReference type="SMART" id="SM00382">
    <property type="entry name" value="AAA"/>
    <property type="match status" value="2"/>
</dbReference>
<evidence type="ECO:0000256" key="2">
    <source>
        <dbReference type="ARBA" id="ARBA00022692"/>
    </source>
</evidence>
<feature type="transmembrane region" description="Helical" evidence="8">
    <location>
        <begin position="44"/>
        <end position="69"/>
    </location>
</feature>